<protein>
    <recommendedName>
        <fullName evidence="3">PucR family transcriptional regulator</fullName>
    </recommendedName>
</protein>
<organism evidence="1 2">
    <name type="scientific">Micromonospora sicca</name>
    <dbReference type="NCBI Taxonomy" id="2202420"/>
    <lineage>
        <taxon>Bacteria</taxon>
        <taxon>Bacillati</taxon>
        <taxon>Actinomycetota</taxon>
        <taxon>Actinomycetes</taxon>
        <taxon>Micromonosporales</taxon>
        <taxon>Micromonosporaceae</taxon>
        <taxon>Micromonospora</taxon>
    </lineage>
</organism>
<gene>
    <name evidence="1" type="ORF">U2F25_04415</name>
</gene>
<sequence length="154" mass="16487">MAATVPEVVRDVITEVAPHELPLVEGLSRLPPDRVSGLLRRPHRPEELGFGLTEAVAALTPVVWIAVDEASRMGVKALADGVGGRLRRLFRRRSRPALPATVPHLTREQLAAVHERVRAGASAAGLDDPAARGVADHVVARLVLEPPAAPRAER</sequence>
<proteinExistence type="predicted"/>
<accession>A0ABU5J805</accession>
<reference evidence="1 2" key="1">
    <citation type="submission" date="2023-12" db="EMBL/GenBank/DDBJ databases">
        <title>Micromonospora sp. nov., isolated from Atacama Desert.</title>
        <authorList>
            <person name="Carro L."/>
            <person name="Golinska P."/>
            <person name="Klenk H.-P."/>
            <person name="Goodfellow M."/>
        </authorList>
    </citation>
    <scope>NUCLEOTIDE SEQUENCE [LARGE SCALE GENOMIC DNA]</scope>
    <source>
        <strain evidence="1 2">4G53</strain>
    </source>
</reference>
<dbReference type="Proteomes" id="UP001290101">
    <property type="component" value="Unassembled WGS sequence"/>
</dbReference>
<evidence type="ECO:0000313" key="1">
    <source>
        <dbReference type="EMBL" id="MDZ5488718.1"/>
    </source>
</evidence>
<dbReference type="EMBL" id="JAXOTQ010000004">
    <property type="protein sequence ID" value="MDZ5488718.1"/>
    <property type="molecule type" value="Genomic_DNA"/>
</dbReference>
<dbReference type="RefSeq" id="WP_322439215.1">
    <property type="nucleotide sequence ID" value="NZ_JAXOTQ010000004.1"/>
</dbReference>
<evidence type="ECO:0000313" key="2">
    <source>
        <dbReference type="Proteomes" id="UP001290101"/>
    </source>
</evidence>
<name>A0ABU5J805_9ACTN</name>
<comment type="caution">
    <text evidence="1">The sequence shown here is derived from an EMBL/GenBank/DDBJ whole genome shotgun (WGS) entry which is preliminary data.</text>
</comment>
<evidence type="ECO:0008006" key="3">
    <source>
        <dbReference type="Google" id="ProtNLM"/>
    </source>
</evidence>
<keyword evidence="2" id="KW-1185">Reference proteome</keyword>